<dbReference type="PANTHER" id="PTHR38041:SF1">
    <property type="entry name" value="CHORISMATE MUTASE"/>
    <property type="match status" value="1"/>
</dbReference>
<keyword evidence="2" id="KW-0413">Isomerase</keyword>
<protein>
    <recommendedName>
        <fullName evidence="1">chorismate mutase</fullName>
        <ecNumber evidence="1">5.4.99.5</ecNumber>
    </recommendedName>
</protein>
<name>B3QWS6_CHLT3</name>
<dbReference type="EC" id="5.4.99.5" evidence="1"/>
<dbReference type="InterPro" id="IPR036263">
    <property type="entry name" value="Chorismate_II_sf"/>
</dbReference>
<gene>
    <name evidence="5" type="ordered locus">Ctha_0822</name>
</gene>
<evidence type="ECO:0000256" key="3">
    <source>
        <dbReference type="SAM" id="Coils"/>
    </source>
</evidence>
<dbReference type="AlphaFoldDB" id="B3QWS6"/>
<dbReference type="HOGENOM" id="CLU_131518_3_1_10"/>
<dbReference type="Proteomes" id="UP000001208">
    <property type="component" value="Chromosome"/>
</dbReference>
<dbReference type="GO" id="GO:0046417">
    <property type="term" value="P:chorismate metabolic process"/>
    <property type="evidence" value="ECO:0007669"/>
    <property type="project" value="InterPro"/>
</dbReference>
<keyword evidence="6" id="KW-1185">Reference proteome</keyword>
<dbReference type="RefSeq" id="WP_012499374.1">
    <property type="nucleotide sequence ID" value="NC_011026.1"/>
</dbReference>
<dbReference type="eggNOG" id="COG1605">
    <property type="taxonomic scope" value="Bacteria"/>
</dbReference>
<dbReference type="SUPFAM" id="SSF48600">
    <property type="entry name" value="Chorismate mutase II"/>
    <property type="match status" value="1"/>
</dbReference>
<accession>B3QWS6</accession>
<dbReference type="SMART" id="SM00830">
    <property type="entry name" value="CM_2"/>
    <property type="match status" value="1"/>
</dbReference>
<dbReference type="KEGG" id="cts:Ctha_0822"/>
<dbReference type="Pfam" id="PF01817">
    <property type="entry name" value="CM_2"/>
    <property type="match status" value="1"/>
</dbReference>
<evidence type="ECO:0000256" key="2">
    <source>
        <dbReference type="ARBA" id="ARBA00023235"/>
    </source>
</evidence>
<organism evidence="5 6">
    <name type="scientific">Chloroherpeton thalassium (strain ATCC 35110 / GB-78)</name>
    <dbReference type="NCBI Taxonomy" id="517418"/>
    <lineage>
        <taxon>Bacteria</taxon>
        <taxon>Pseudomonadati</taxon>
        <taxon>Chlorobiota</taxon>
        <taxon>Chlorobiia</taxon>
        <taxon>Chlorobiales</taxon>
        <taxon>Chloroherpetonaceae</taxon>
        <taxon>Chloroherpeton</taxon>
    </lineage>
</organism>
<dbReference type="STRING" id="517418.Ctha_0822"/>
<dbReference type="InterPro" id="IPR002701">
    <property type="entry name" value="CM_II_prokaryot"/>
</dbReference>
<dbReference type="GO" id="GO:0009697">
    <property type="term" value="P:salicylic acid biosynthetic process"/>
    <property type="evidence" value="ECO:0007669"/>
    <property type="project" value="TreeGrafter"/>
</dbReference>
<keyword evidence="3" id="KW-0175">Coiled coil</keyword>
<reference evidence="5 6" key="1">
    <citation type="submission" date="2008-06" db="EMBL/GenBank/DDBJ databases">
        <title>Complete sequence of Chloroherpeton thalassium ATCC 35110.</title>
        <authorList>
            <consortium name="US DOE Joint Genome Institute"/>
            <person name="Lucas S."/>
            <person name="Copeland A."/>
            <person name="Lapidus A."/>
            <person name="Glavina del Rio T."/>
            <person name="Dalin E."/>
            <person name="Tice H."/>
            <person name="Bruce D."/>
            <person name="Goodwin L."/>
            <person name="Pitluck S."/>
            <person name="Schmutz J."/>
            <person name="Larimer F."/>
            <person name="Land M."/>
            <person name="Hauser L."/>
            <person name="Kyrpides N."/>
            <person name="Mikhailova N."/>
            <person name="Liu Z."/>
            <person name="Li T."/>
            <person name="Zhao F."/>
            <person name="Overmann J."/>
            <person name="Bryant D.A."/>
            <person name="Richardson P."/>
        </authorList>
    </citation>
    <scope>NUCLEOTIDE SEQUENCE [LARGE SCALE GENOMIC DNA]</scope>
    <source>
        <strain evidence="6">ATCC 35110 / GB-78</strain>
    </source>
</reference>
<dbReference type="InterPro" id="IPR051331">
    <property type="entry name" value="Chorismate_mutase-related"/>
</dbReference>
<sequence length="117" mass="13727">MIEQPDKSFTLEETLEWWRRKVDLLDAEMTDLLAKRASYALEINKLKQKAGLDIIQPDREKEVLAHVSKVKHAPLPTESLEKIYKAIIEEIRALQEKWIKQEQEKQAQQEQEEASSN</sequence>
<dbReference type="GO" id="GO:0004106">
    <property type="term" value="F:chorismate mutase activity"/>
    <property type="evidence" value="ECO:0007669"/>
    <property type="project" value="UniProtKB-EC"/>
</dbReference>
<dbReference type="PROSITE" id="PS51168">
    <property type="entry name" value="CHORISMATE_MUT_2"/>
    <property type="match status" value="1"/>
</dbReference>
<evidence type="ECO:0000313" key="5">
    <source>
        <dbReference type="EMBL" id="ACF13290.1"/>
    </source>
</evidence>
<feature type="coiled-coil region" evidence="3">
    <location>
        <begin position="77"/>
        <end position="111"/>
    </location>
</feature>
<proteinExistence type="predicted"/>
<dbReference type="OrthoDB" id="1495154at2"/>
<dbReference type="Gene3D" id="1.20.59.10">
    <property type="entry name" value="Chorismate mutase"/>
    <property type="match status" value="1"/>
</dbReference>
<dbReference type="EMBL" id="CP001100">
    <property type="protein sequence ID" value="ACF13290.1"/>
    <property type="molecule type" value="Genomic_DNA"/>
</dbReference>
<evidence type="ECO:0000259" key="4">
    <source>
        <dbReference type="PROSITE" id="PS51168"/>
    </source>
</evidence>
<evidence type="ECO:0000313" key="6">
    <source>
        <dbReference type="Proteomes" id="UP000001208"/>
    </source>
</evidence>
<dbReference type="PANTHER" id="PTHR38041">
    <property type="entry name" value="CHORISMATE MUTASE"/>
    <property type="match status" value="1"/>
</dbReference>
<evidence type="ECO:0000256" key="1">
    <source>
        <dbReference type="ARBA" id="ARBA00012404"/>
    </source>
</evidence>
<dbReference type="InterPro" id="IPR036979">
    <property type="entry name" value="CM_dom_sf"/>
</dbReference>
<feature type="domain" description="Chorismate mutase" evidence="4">
    <location>
        <begin position="9"/>
        <end position="99"/>
    </location>
</feature>